<sequence length="874" mass="97156">MPAVSVMCDPLAVAMRHNLDPIGQSKSADDLDISLIGSGPRILQSKIDYDETDSHVLSIQDRLKSKYIVLSSPKQENTECSTKIKDGASCSKSTEKNKEPRLPEPAVTLYSADQVNLGWNKNFPVGAGMYNVGNTCYLNSTLQALFHVPALVNWLLSDPHHEAKCEQSDQAGECLTCAVAKTLQFSHQKSGESIKPFHVYNKLKLICRTMVPGQQEDAHEFLRYLLEGMEKAYIVRHKAQKLDSYSKETTPINQIFGGYIRTEVKCLQCRHISTTFQHFQDLLLDIRKANSLDEALASYFGQEQLDNNDYKCEACKRRVPATKQFILERPPKVLCIQLKRFSVLGGKISRHIDFKSRVDMSPYVRRQGNESSGRLIYRLTSMVTHMGVSVNCGHYTAIAQVSSGKFYCFDDSCVRQIGLNNVVSTNAYIMIFEMEPTSPTSNTMNLQSHGNQLVSSKNSDGPSVSKSSQPLVHTNGLVSKLSDSNNSRTQPSPSKSGDLSSTSKSKETSSNTSAPSPPAPPLPSLPSLSNGRRDFIGPQLPPHMEKNRLAEVTKNSKLVDYDGGSSDDEEKNDSTRNQASRENDGYLSKNAQTNSNGHFQSSQSAQRSSPSHYNGSNQYSSSNGMEANGPSNFSKRSNKSGSRSSSRGSSPSSGFHNDNTSYNESSNERWKEKCPNKPFEQRIHTKASASDNKGWSVCPGSTSPSPAAVANGWSVDSVSNESFSSSSSRQNNHSTNYNAGGMKNFSGSHRPDIGHHLQKSSQWAYGNSNVQSWNGGKARMDRDVDNQRRQDRKRPYDDDSEIDRGRMKKVKMHNGFKNHHDSKYNAFQERHNMTNGQWKSMGNHHRPNNGGHYERHVSSRKEVASLEKRTVIQE</sequence>
<dbReference type="EMBL" id="CM056741">
    <property type="protein sequence ID" value="KAJ8681566.1"/>
    <property type="molecule type" value="Genomic_DNA"/>
</dbReference>
<protein>
    <submittedName>
        <fullName evidence="1">Uncharacterized protein</fullName>
    </submittedName>
</protein>
<keyword evidence="2" id="KW-1185">Reference proteome</keyword>
<name>A0ACC2PFH1_9HYME</name>
<organism evidence="1 2">
    <name type="scientific">Eretmocerus hayati</name>
    <dbReference type="NCBI Taxonomy" id="131215"/>
    <lineage>
        <taxon>Eukaryota</taxon>
        <taxon>Metazoa</taxon>
        <taxon>Ecdysozoa</taxon>
        <taxon>Arthropoda</taxon>
        <taxon>Hexapoda</taxon>
        <taxon>Insecta</taxon>
        <taxon>Pterygota</taxon>
        <taxon>Neoptera</taxon>
        <taxon>Endopterygota</taxon>
        <taxon>Hymenoptera</taxon>
        <taxon>Apocrita</taxon>
        <taxon>Proctotrupomorpha</taxon>
        <taxon>Chalcidoidea</taxon>
        <taxon>Aphelinidae</taxon>
        <taxon>Aphelininae</taxon>
        <taxon>Eretmocerus</taxon>
    </lineage>
</organism>
<gene>
    <name evidence="1" type="ORF">QAD02_017358</name>
</gene>
<evidence type="ECO:0000313" key="2">
    <source>
        <dbReference type="Proteomes" id="UP001239111"/>
    </source>
</evidence>
<reference evidence="1" key="1">
    <citation type="submission" date="2023-04" db="EMBL/GenBank/DDBJ databases">
        <title>A chromosome-level genome assembly of the parasitoid wasp Eretmocerus hayati.</title>
        <authorList>
            <person name="Zhong Y."/>
            <person name="Liu S."/>
            <person name="Liu Y."/>
        </authorList>
    </citation>
    <scope>NUCLEOTIDE SEQUENCE</scope>
    <source>
        <strain evidence="1">ZJU_SS_LIU_2023</strain>
    </source>
</reference>
<evidence type="ECO:0000313" key="1">
    <source>
        <dbReference type="EMBL" id="KAJ8681566.1"/>
    </source>
</evidence>
<comment type="caution">
    <text evidence="1">The sequence shown here is derived from an EMBL/GenBank/DDBJ whole genome shotgun (WGS) entry which is preliminary data.</text>
</comment>
<accession>A0ACC2PFH1</accession>
<dbReference type="Proteomes" id="UP001239111">
    <property type="component" value="Chromosome 1"/>
</dbReference>
<proteinExistence type="predicted"/>